<accession>A0ABW4L4A8</accession>
<protein>
    <submittedName>
        <fullName evidence="2">Aminomethyl transferase family protein</fullName>
    </submittedName>
</protein>
<keyword evidence="2" id="KW-0808">Transferase</keyword>
<dbReference type="PANTHER" id="PTHR43757">
    <property type="entry name" value="AMINOMETHYLTRANSFERASE"/>
    <property type="match status" value="1"/>
</dbReference>
<evidence type="ECO:0000313" key="2">
    <source>
        <dbReference type="EMBL" id="MFD1718398.1"/>
    </source>
</evidence>
<evidence type="ECO:0000259" key="1">
    <source>
        <dbReference type="Pfam" id="PF01571"/>
    </source>
</evidence>
<dbReference type="Proteomes" id="UP001597277">
    <property type="component" value="Unassembled WGS sequence"/>
</dbReference>
<dbReference type="GO" id="GO:0016740">
    <property type="term" value="F:transferase activity"/>
    <property type="evidence" value="ECO:0007669"/>
    <property type="project" value="UniProtKB-KW"/>
</dbReference>
<dbReference type="SUPFAM" id="SSF103025">
    <property type="entry name" value="Folate-binding domain"/>
    <property type="match status" value="1"/>
</dbReference>
<comment type="caution">
    <text evidence="2">The sequence shown here is derived from an EMBL/GenBank/DDBJ whole genome shotgun (WGS) entry which is preliminary data.</text>
</comment>
<reference evidence="3" key="1">
    <citation type="journal article" date="2019" name="Int. J. Syst. Evol. Microbiol.">
        <title>The Global Catalogue of Microorganisms (GCM) 10K type strain sequencing project: providing services to taxonomists for standard genome sequencing and annotation.</title>
        <authorList>
            <consortium name="The Broad Institute Genomics Platform"/>
            <consortium name="The Broad Institute Genome Sequencing Center for Infectious Disease"/>
            <person name="Wu L."/>
            <person name="Ma J."/>
        </authorList>
    </citation>
    <scope>NUCLEOTIDE SEQUENCE [LARGE SCALE GENOMIC DNA]</scope>
    <source>
        <strain evidence="3">JCM 17130</strain>
    </source>
</reference>
<evidence type="ECO:0000313" key="3">
    <source>
        <dbReference type="Proteomes" id="UP001597277"/>
    </source>
</evidence>
<dbReference type="RefSeq" id="WP_388006609.1">
    <property type="nucleotide sequence ID" value="NZ_JBHUEE010000005.1"/>
</dbReference>
<dbReference type="Gene3D" id="3.30.1360.120">
    <property type="entry name" value="Probable tRNA modification gtpase trme, domain 1"/>
    <property type="match status" value="1"/>
</dbReference>
<feature type="domain" description="GCVT N-terminal" evidence="1">
    <location>
        <begin position="36"/>
        <end position="250"/>
    </location>
</feature>
<dbReference type="EMBL" id="JBHUEE010000005">
    <property type="protein sequence ID" value="MFD1718398.1"/>
    <property type="molecule type" value="Genomic_DNA"/>
</dbReference>
<dbReference type="InterPro" id="IPR006222">
    <property type="entry name" value="GCVT_N"/>
</dbReference>
<dbReference type="PANTHER" id="PTHR43757:SF2">
    <property type="entry name" value="AMINOMETHYLTRANSFERASE, MITOCHONDRIAL"/>
    <property type="match status" value="1"/>
</dbReference>
<name>A0ABW4L4A8_9MICO</name>
<proteinExistence type="predicted"/>
<keyword evidence="3" id="KW-1185">Reference proteome</keyword>
<organism evidence="2 3">
    <name type="scientific">Georgenia deserti</name>
    <dbReference type="NCBI Taxonomy" id="2093781"/>
    <lineage>
        <taxon>Bacteria</taxon>
        <taxon>Bacillati</taxon>
        <taxon>Actinomycetota</taxon>
        <taxon>Actinomycetes</taxon>
        <taxon>Micrococcales</taxon>
        <taxon>Bogoriellaceae</taxon>
        <taxon>Georgenia</taxon>
    </lineage>
</organism>
<gene>
    <name evidence="2" type="ORF">ACFSE6_11165</name>
</gene>
<dbReference type="Pfam" id="PF01571">
    <property type="entry name" value="GCV_T"/>
    <property type="match status" value="1"/>
</dbReference>
<dbReference type="InterPro" id="IPR028896">
    <property type="entry name" value="GcvT/YgfZ/DmdA"/>
</dbReference>
<sequence length="460" mass="51280">MPRNLEEAIAEAGNPVTLLWESQTPPSVVPRVVPEFRNWRDEQLAWRRTAVIYDQSHHMVDLNIKGPDALQLISDLAVNSVANFPVDKAKQFVAVNHDGYVIGDNILFHLEEDEYQAVGIPPSINWLHYHAVTGDYDVRIWRDDNSLVRKGDPVNYRYQVQGPGAMEVIRDAIGAEPPKLKFFGMTRFTIAGKEVRALRHGMAGEPGFEMWGPWEDNEAVHAALLEAGEAHGLVQVGARAYHTNALESGWLPRPLPAIYTGEELADYRRWLDGGAYETISPLGGSFHSENIADYYVTPYELDYGRIISFDHDFVGRAALERMEAEGATGRRRKVTLVWNGDDTAAAYGSMFHPGPGAKFINLPMSLYDTFHFDRLESGGEVVGVSTWTGYSANERAILSLAVVDAEFAEPGTELTLVWGEDTPSSKLQVEDHVPWNIRVTVQPAPLAEYARTAYRADVTT</sequence>
<dbReference type="InterPro" id="IPR027266">
    <property type="entry name" value="TrmE/GcvT-like"/>
</dbReference>